<dbReference type="Proteomes" id="UP000231279">
    <property type="component" value="Unassembled WGS sequence"/>
</dbReference>
<dbReference type="Pfam" id="PF05938">
    <property type="entry name" value="Self-incomp_S1"/>
    <property type="match status" value="1"/>
</dbReference>
<feature type="transmembrane region" description="Helical" evidence="7">
    <location>
        <begin position="6"/>
        <end position="27"/>
    </location>
</feature>
<comment type="caution">
    <text evidence="8">The sequence shown here is derived from an EMBL/GenBank/DDBJ whole genome shotgun (WGS) entry which is preliminary data.</text>
</comment>
<evidence type="ECO:0000313" key="8">
    <source>
        <dbReference type="EMBL" id="PIN04746.1"/>
    </source>
</evidence>
<accession>A0A2G9GHI6</accession>
<comment type="subcellular location">
    <subcellularLocation>
        <location evidence="1 6">Secreted</location>
    </subcellularLocation>
</comment>
<dbReference type="GO" id="GO:0005576">
    <property type="term" value="C:extracellular region"/>
    <property type="evidence" value="ECO:0007669"/>
    <property type="project" value="UniProtKB-SubCell"/>
</dbReference>
<dbReference type="PANTHER" id="PTHR31232:SF61">
    <property type="entry name" value="S-PROTEIN HOMOLOG"/>
    <property type="match status" value="1"/>
</dbReference>
<sequence>MKNFTTYAVVLVNIFLIMASTTFGCFFTSGYHVHVTNQLPAPELELHCASGNNDLGNHKIVQGYDFNWEFCENFARNTLFFCHLSWTNKEVSFDVFSSGWEERCHDGQCYWEARTDGIYFTGGGRPFKKEYDWKSK</sequence>
<dbReference type="PANTHER" id="PTHR31232">
    <property type="match status" value="1"/>
</dbReference>
<keyword evidence="4 6" id="KW-0964">Secreted</keyword>
<dbReference type="EMBL" id="NKXS01005023">
    <property type="protein sequence ID" value="PIN04746.1"/>
    <property type="molecule type" value="Genomic_DNA"/>
</dbReference>
<evidence type="ECO:0000313" key="9">
    <source>
        <dbReference type="Proteomes" id="UP000231279"/>
    </source>
</evidence>
<keyword evidence="3 6" id="KW-0713">Self-incompatibility</keyword>
<comment type="similarity">
    <text evidence="2 6">Belongs to the plant self-incompatibility (S1) protein family.</text>
</comment>
<evidence type="ECO:0000256" key="5">
    <source>
        <dbReference type="ARBA" id="ARBA00022729"/>
    </source>
</evidence>
<dbReference type="GO" id="GO:0060320">
    <property type="term" value="P:rejection of self pollen"/>
    <property type="evidence" value="ECO:0007669"/>
    <property type="project" value="UniProtKB-KW"/>
</dbReference>
<evidence type="ECO:0000256" key="3">
    <source>
        <dbReference type="ARBA" id="ARBA00022471"/>
    </source>
</evidence>
<evidence type="ECO:0000256" key="4">
    <source>
        <dbReference type="ARBA" id="ARBA00022525"/>
    </source>
</evidence>
<evidence type="ECO:0000256" key="1">
    <source>
        <dbReference type="ARBA" id="ARBA00004613"/>
    </source>
</evidence>
<proteinExistence type="inferred from homology"/>
<dbReference type="STRING" id="429701.A0A2G9GHI6"/>
<dbReference type="PROSITE" id="PS51257">
    <property type="entry name" value="PROKAR_LIPOPROTEIN"/>
    <property type="match status" value="1"/>
</dbReference>
<keyword evidence="5" id="KW-0732">Signal</keyword>
<dbReference type="OrthoDB" id="1848419at2759"/>
<evidence type="ECO:0000256" key="7">
    <source>
        <dbReference type="SAM" id="Phobius"/>
    </source>
</evidence>
<organism evidence="8 9">
    <name type="scientific">Handroanthus impetiginosus</name>
    <dbReference type="NCBI Taxonomy" id="429701"/>
    <lineage>
        <taxon>Eukaryota</taxon>
        <taxon>Viridiplantae</taxon>
        <taxon>Streptophyta</taxon>
        <taxon>Embryophyta</taxon>
        <taxon>Tracheophyta</taxon>
        <taxon>Spermatophyta</taxon>
        <taxon>Magnoliopsida</taxon>
        <taxon>eudicotyledons</taxon>
        <taxon>Gunneridae</taxon>
        <taxon>Pentapetalae</taxon>
        <taxon>asterids</taxon>
        <taxon>lamiids</taxon>
        <taxon>Lamiales</taxon>
        <taxon>Bignoniaceae</taxon>
        <taxon>Crescentiina</taxon>
        <taxon>Tabebuia alliance</taxon>
        <taxon>Handroanthus</taxon>
    </lineage>
</organism>
<evidence type="ECO:0000256" key="2">
    <source>
        <dbReference type="ARBA" id="ARBA00005581"/>
    </source>
</evidence>
<keyword evidence="7" id="KW-0812">Transmembrane</keyword>
<keyword evidence="7" id="KW-0472">Membrane</keyword>
<name>A0A2G9GHI6_9LAMI</name>
<reference evidence="9" key="1">
    <citation type="journal article" date="2018" name="Gigascience">
        <title>Genome assembly of the Pink Ipe (Handroanthus impetiginosus, Bignoniaceae), a highly valued, ecologically keystone Neotropical timber forest tree.</title>
        <authorList>
            <person name="Silva-Junior O.B."/>
            <person name="Grattapaglia D."/>
            <person name="Novaes E."/>
            <person name="Collevatti R.G."/>
        </authorList>
    </citation>
    <scope>NUCLEOTIDE SEQUENCE [LARGE SCALE GENOMIC DNA]</scope>
    <source>
        <strain evidence="9">cv. UFG-1</strain>
    </source>
</reference>
<protein>
    <recommendedName>
        <fullName evidence="6">S-protein homolog</fullName>
    </recommendedName>
</protein>
<keyword evidence="7" id="KW-1133">Transmembrane helix</keyword>
<evidence type="ECO:0000256" key="6">
    <source>
        <dbReference type="RuleBase" id="RU367044"/>
    </source>
</evidence>
<dbReference type="AlphaFoldDB" id="A0A2G9GHI6"/>
<keyword evidence="9" id="KW-1185">Reference proteome</keyword>
<dbReference type="InterPro" id="IPR010264">
    <property type="entry name" value="Self-incomp_S1"/>
</dbReference>
<gene>
    <name evidence="8" type="ORF">CDL12_22724</name>
</gene>